<feature type="transmembrane region" description="Helical" evidence="1">
    <location>
        <begin position="77"/>
        <end position="95"/>
    </location>
</feature>
<evidence type="ECO:0000313" key="3">
    <source>
        <dbReference type="Proteomes" id="UP000603317"/>
    </source>
</evidence>
<keyword evidence="1" id="KW-0812">Transmembrane</keyword>
<evidence type="ECO:0000256" key="1">
    <source>
        <dbReference type="SAM" id="Phobius"/>
    </source>
</evidence>
<dbReference type="EMBL" id="BMID01000001">
    <property type="protein sequence ID" value="GGA07990.1"/>
    <property type="molecule type" value="Genomic_DNA"/>
</dbReference>
<dbReference type="Proteomes" id="UP000603317">
    <property type="component" value="Unassembled WGS sequence"/>
</dbReference>
<dbReference type="RefSeq" id="WP_188642342.1">
    <property type="nucleotide sequence ID" value="NZ_BMID01000001.1"/>
</dbReference>
<gene>
    <name evidence="2" type="ORF">GCM10010923_17630</name>
</gene>
<organism evidence="2 3">
    <name type="scientific">Blastomonas marina</name>
    <dbReference type="NCBI Taxonomy" id="1867408"/>
    <lineage>
        <taxon>Bacteria</taxon>
        <taxon>Pseudomonadati</taxon>
        <taxon>Pseudomonadota</taxon>
        <taxon>Alphaproteobacteria</taxon>
        <taxon>Sphingomonadales</taxon>
        <taxon>Sphingomonadaceae</taxon>
        <taxon>Blastomonas</taxon>
    </lineage>
</organism>
<keyword evidence="1" id="KW-1133">Transmembrane helix</keyword>
<comment type="caution">
    <text evidence="2">The sequence shown here is derived from an EMBL/GenBank/DDBJ whole genome shotgun (WGS) entry which is preliminary data.</text>
</comment>
<sequence length="146" mass="16099">MSRPEVRIALFGFLAAFLWEMWQMPFYATAGLTIAEAVRGCSLGSLGDSGLMVLAYSVGSIATGNRHWVRQWTPAALAAYLGTGLLATIVVEMIVEGRAWGWHYAPLMPREPLTGVGLVPIAMWIVVPLFTLWLSRNIPPRKSLNR</sequence>
<name>A0ABQ1FFM1_9SPHN</name>
<evidence type="ECO:0000313" key="2">
    <source>
        <dbReference type="EMBL" id="GGA07990.1"/>
    </source>
</evidence>
<reference evidence="3" key="1">
    <citation type="journal article" date="2019" name="Int. J. Syst. Evol. Microbiol.">
        <title>The Global Catalogue of Microorganisms (GCM) 10K type strain sequencing project: providing services to taxonomists for standard genome sequencing and annotation.</title>
        <authorList>
            <consortium name="The Broad Institute Genomics Platform"/>
            <consortium name="The Broad Institute Genome Sequencing Center for Infectious Disease"/>
            <person name="Wu L."/>
            <person name="Ma J."/>
        </authorList>
    </citation>
    <scope>NUCLEOTIDE SEQUENCE [LARGE SCALE GENOMIC DNA]</scope>
    <source>
        <strain evidence="3">CGMCC 1.15297</strain>
    </source>
</reference>
<evidence type="ECO:0008006" key="4">
    <source>
        <dbReference type="Google" id="ProtNLM"/>
    </source>
</evidence>
<keyword evidence="1" id="KW-0472">Membrane</keyword>
<proteinExistence type="predicted"/>
<keyword evidence="3" id="KW-1185">Reference proteome</keyword>
<feature type="transmembrane region" description="Helical" evidence="1">
    <location>
        <begin position="115"/>
        <end position="134"/>
    </location>
</feature>
<protein>
    <recommendedName>
        <fullName evidence="4">Rod shape-determining protein MreD</fullName>
    </recommendedName>
</protein>
<accession>A0ABQ1FFM1</accession>
<feature type="transmembrane region" description="Helical" evidence="1">
    <location>
        <begin position="47"/>
        <end position="65"/>
    </location>
</feature>